<reference evidence="3 4" key="1">
    <citation type="submission" date="2021-06" db="EMBL/GenBank/DDBJ databases">
        <title>Enterococcus alishanensis sp. nov., a novel lactic acid bacterium isolated from fresh coffee beans.</title>
        <authorList>
            <person name="Chen Y.-S."/>
        </authorList>
    </citation>
    <scope>NUCLEOTIDE SEQUENCE [LARGE SCALE GENOMIC DNA]</scope>
    <source>
        <strain evidence="3 4">ALS3</strain>
    </source>
</reference>
<keyword evidence="4" id="KW-1185">Reference proteome</keyword>
<evidence type="ECO:0000259" key="2">
    <source>
        <dbReference type="Pfam" id="PF00486"/>
    </source>
</evidence>
<gene>
    <name evidence="3" type="ORF">KUA55_18005</name>
</gene>
<organism evidence="3 4">
    <name type="scientific">Enterococcus alishanensis</name>
    <dbReference type="NCBI Taxonomy" id="1303817"/>
    <lineage>
        <taxon>Bacteria</taxon>
        <taxon>Bacillati</taxon>
        <taxon>Bacillota</taxon>
        <taxon>Bacilli</taxon>
        <taxon>Lactobacillales</taxon>
        <taxon>Enterococcaceae</taxon>
        <taxon>Enterococcus</taxon>
    </lineage>
</organism>
<keyword evidence="1" id="KW-0238">DNA-binding</keyword>
<proteinExistence type="predicted"/>
<comment type="caution">
    <text evidence="3">The sequence shown here is derived from an EMBL/GenBank/DDBJ whole genome shotgun (WGS) entry which is preliminary data.</text>
</comment>
<evidence type="ECO:0000313" key="4">
    <source>
        <dbReference type="Proteomes" id="UP000774130"/>
    </source>
</evidence>
<dbReference type="RefSeq" id="WP_218327756.1">
    <property type="nucleotide sequence ID" value="NZ_JAHUZB010000019.1"/>
</dbReference>
<accession>A0ABS6TI03</accession>
<protein>
    <submittedName>
        <fullName evidence="3">Winged helix-turn-helix domain-containing protein</fullName>
    </submittedName>
</protein>
<dbReference type="Pfam" id="PF00486">
    <property type="entry name" value="Trans_reg_C"/>
    <property type="match status" value="1"/>
</dbReference>
<evidence type="ECO:0000313" key="3">
    <source>
        <dbReference type="EMBL" id="MBV7392543.1"/>
    </source>
</evidence>
<dbReference type="Proteomes" id="UP000774130">
    <property type="component" value="Unassembled WGS sequence"/>
</dbReference>
<sequence length="225" mass="26166">MRVLIVTNNIENEMTLHEQLCRLNHEIYITRDLYVNWLQSGKFPRWTSNFPIIIISETISQKEALEILEYIISWETICLLKTDEVLTIEEEGILCDGGFDACISTQGSFSELRETIFNCSTKEKKGIDIQKKQLTVTFKNFQEQLAPKDQQIISVLLKATDRPITRKELSNILWHKCTNATLSQLSLRIGKINKRIFNEYGVESAIQTLWGKGYYFKELFYANIN</sequence>
<feature type="domain" description="OmpR/PhoB-type" evidence="2">
    <location>
        <begin position="144"/>
        <end position="216"/>
    </location>
</feature>
<dbReference type="EMBL" id="JAHUZB010000019">
    <property type="protein sequence ID" value="MBV7392543.1"/>
    <property type="molecule type" value="Genomic_DNA"/>
</dbReference>
<dbReference type="InterPro" id="IPR001867">
    <property type="entry name" value="OmpR/PhoB-type_DNA-bd"/>
</dbReference>
<evidence type="ECO:0000256" key="1">
    <source>
        <dbReference type="ARBA" id="ARBA00023125"/>
    </source>
</evidence>
<name>A0ABS6TI03_9ENTE</name>